<evidence type="ECO:0000313" key="2">
    <source>
        <dbReference type="EMBL" id="ETW02365.1"/>
    </source>
</evidence>
<accession>A0A024U831</accession>
<feature type="region of interest" description="Disordered" evidence="1">
    <location>
        <begin position="475"/>
        <end position="498"/>
    </location>
</feature>
<feature type="region of interest" description="Disordered" evidence="1">
    <location>
        <begin position="549"/>
        <end position="597"/>
    </location>
</feature>
<dbReference type="EMBL" id="KI913961">
    <property type="protein sequence ID" value="ETW02365.1"/>
    <property type="molecule type" value="Genomic_DNA"/>
</dbReference>
<name>A0A024U831_9STRA</name>
<dbReference type="AlphaFoldDB" id="A0A024U831"/>
<protein>
    <submittedName>
        <fullName evidence="2">Uncharacterized protein</fullName>
    </submittedName>
</protein>
<dbReference type="OrthoDB" id="74336at2759"/>
<gene>
    <name evidence="2" type="ORF">H310_05896</name>
</gene>
<evidence type="ECO:0000256" key="1">
    <source>
        <dbReference type="SAM" id="MobiDB-lite"/>
    </source>
</evidence>
<dbReference type="VEuPathDB" id="FungiDB:H310_05896"/>
<feature type="region of interest" description="Disordered" evidence="1">
    <location>
        <begin position="255"/>
        <end position="288"/>
    </location>
</feature>
<sequence>MTKHCVAASHGKKHAEHEDESSAQFSTTSPVFLAFQRAQDGEHIASQVVDFVLHAVGATIDEGRKADNTFEFTSLKLVNGLIYMMSMVTIDLSTKFKDNPATYEAGSTPTPCAADIWSKQYIRAKKKRKPPLVRGVSYSSSFGLGVVAEEAGSEFHRSSYQQRSPTNKPNGGGRRSPERSLQPLATLVVETEVTMSIRDLAFRTVNASDAPLSPDDMERRELIEKMLEDRERDEKLRMQADAKRSRSAVRLVIDPVDPDAKPSRKGSVGDVAPPSPEGIPSVDDPFVDGNDRGASEVILVEDSEMIVGEASHLVSRRSKRDMFKHIPNVMFEPTVTLPPPSGRIDDAATVGTARPTNNSRGSSRKSSRAKLPKTPSGTKTARTRAYFAALLATDEPLFVGSNDRDGGPCFGDDTSPAKGVVITHGLVVKSGVQWEGRQPPFHGRGMPRTVSEPVLDPIDQTPPSAQLLRRASLQRLPPPPHSIRPNDAEAPPTTESLLPSPRVLALDHHMDHHRHTTSKSMSLRIRTPACRKRRSRKVVDDLVVATDDHHVSVPSVEDEQQGNNSCSAQPPPSASTSPPRVVQRRPSTNSATVITPQKLVRSPVRQIRLPRVSSRGDAPLGSGGRVLCHSALTLPLLKQQPTLS</sequence>
<feature type="region of interest" description="Disordered" evidence="1">
    <location>
        <begin position="154"/>
        <end position="182"/>
    </location>
</feature>
<dbReference type="RefSeq" id="XP_008868970.1">
    <property type="nucleotide sequence ID" value="XM_008870748.1"/>
</dbReference>
<feature type="compositionally biased region" description="Basic residues" evidence="1">
    <location>
        <begin position="362"/>
        <end position="371"/>
    </location>
</feature>
<dbReference type="STRING" id="157072.A0A024U831"/>
<feature type="region of interest" description="Disordered" evidence="1">
    <location>
        <begin position="333"/>
        <end position="380"/>
    </location>
</feature>
<feature type="region of interest" description="Disordered" evidence="1">
    <location>
        <begin position="1"/>
        <end position="23"/>
    </location>
</feature>
<reference evidence="2" key="1">
    <citation type="submission" date="2013-12" db="EMBL/GenBank/DDBJ databases">
        <title>The Genome Sequence of Aphanomyces invadans NJM9701.</title>
        <authorList>
            <consortium name="The Broad Institute Genomics Platform"/>
            <person name="Russ C."/>
            <person name="Tyler B."/>
            <person name="van West P."/>
            <person name="Dieguez-Uribeondo J."/>
            <person name="Young S.K."/>
            <person name="Zeng Q."/>
            <person name="Gargeya S."/>
            <person name="Fitzgerald M."/>
            <person name="Abouelleil A."/>
            <person name="Alvarado L."/>
            <person name="Chapman S.B."/>
            <person name="Gainer-Dewar J."/>
            <person name="Goldberg J."/>
            <person name="Griggs A."/>
            <person name="Gujja S."/>
            <person name="Hansen M."/>
            <person name="Howarth C."/>
            <person name="Imamovic A."/>
            <person name="Ireland A."/>
            <person name="Larimer J."/>
            <person name="McCowan C."/>
            <person name="Murphy C."/>
            <person name="Pearson M."/>
            <person name="Poon T.W."/>
            <person name="Priest M."/>
            <person name="Roberts A."/>
            <person name="Saif S."/>
            <person name="Shea T."/>
            <person name="Sykes S."/>
            <person name="Wortman J."/>
            <person name="Nusbaum C."/>
            <person name="Birren B."/>
        </authorList>
    </citation>
    <scope>NUCLEOTIDE SEQUENCE [LARGE SCALE GENOMIC DNA]</scope>
    <source>
        <strain evidence="2">NJM9701</strain>
    </source>
</reference>
<feature type="compositionally biased region" description="Polar residues" evidence="1">
    <location>
        <begin position="585"/>
        <end position="595"/>
    </location>
</feature>
<dbReference type="GeneID" id="20082946"/>
<proteinExistence type="predicted"/>
<feature type="region of interest" description="Disordered" evidence="1">
    <location>
        <begin position="435"/>
        <end position="462"/>
    </location>
</feature>
<organism evidence="2">
    <name type="scientific">Aphanomyces invadans</name>
    <dbReference type="NCBI Taxonomy" id="157072"/>
    <lineage>
        <taxon>Eukaryota</taxon>
        <taxon>Sar</taxon>
        <taxon>Stramenopiles</taxon>
        <taxon>Oomycota</taxon>
        <taxon>Saprolegniomycetes</taxon>
        <taxon>Saprolegniales</taxon>
        <taxon>Verrucalvaceae</taxon>
        <taxon>Aphanomyces</taxon>
    </lineage>
</organism>
<feature type="compositionally biased region" description="Polar residues" evidence="1">
    <location>
        <begin position="158"/>
        <end position="169"/>
    </location>
</feature>